<reference evidence="11" key="2">
    <citation type="submission" date="2023-10" db="EMBL/GenBank/DDBJ databases">
        <authorList>
            <person name="Fortmann-Grote C."/>
        </authorList>
    </citation>
    <scope>NUCLEOTIDE SEQUENCE</scope>
    <source>
        <strain evidence="11">SBW25</strain>
    </source>
</reference>
<feature type="transmembrane region" description="Helical" evidence="9">
    <location>
        <begin position="20"/>
        <end position="40"/>
    </location>
</feature>
<dbReference type="AlphaFoldDB" id="C3K0H4"/>
<dbReference type="InterPro" id="IPR006665">
    <property type="entry name" value="OmpA-like"/>
</dbReference>
<evidence type="ECO:0000256" key="6">
    <source>
        <dbReference type="ARBA" id="ARBA00023136"/>
    </source>
</evidence>
<dbReference type="InterPro" id="IPR050330">
    <property type="entry name" value="Bact_OuterMem_StrucFunc"/>
</dbReference>
<feature type="domain" description="OmpA-like" evidence="10">
    <location>
        <begin position="129"/>
        <end position="249"/>
    </location>
</feature>
<evidence type="ECO:0000259" key="10">
    <source>
        <dbReference type="PROSITE" id="PS51123"/>
    </source>
</evidence>
<feature type="region of interest" description="Disordered" evidence="8">
    <location>
        <begin position="77"/>
        <end position="100"/>
    </location>
</feature>
<evidence type="ECO:0000256" key="3">
    <source>
        <dbReference type="ARBA" id="ARBA00022475"/>
    </source>
</evidence>
<dbReference type="EMBL" id="OV986001">
    <property type="protein sequence ID" value="CAI2798589.1"/>
    <property type="molecule type" value="Genomic_DNA"/>
</dbReference>
<evidence type="ECO:0000256" key="9">
    <source>
        <dbReference type="SAM" id="Phobius"/>
    </source>
</evidence>
<evidence type="ECO:0000256" key="7">
    <source>
        <dbReference type="PROSITE-ProRule" id="PRU00473"/>
    </source>
</evidence>
<feature type="region of interest" description="Disordered" evidence="8">
    <location>
        <begin position="256"/>
        <end position="297"/>
    </location>
</feature>
<evidence type="ECO:0000256" key="1">
    <source>
        <dbReference type="ARBA" id="ARBA00004162"/>
    </source>
</evidence>
<comment type="subcellular location">
    <subcellularLocation>
        <location evidence="1">Cell membrane</location>
        <topology evidence="1">Single-pass membrane protein</topology>
    </subcellularLocation>
</comment>
<name>C3K0H4_PSEFS</name>
<evidence type="ECO:0000256" key="5">
    <source>
        <dbReference type="ARBA" id="ARBA00022989"/>
    </source>
</evidence>
<protein>
    <submittedName>
        <fullName evidence="11 12">Chemotaxis protein</fullName>
    </submittedName>
</protein>
<organism evidence="12">
    <name type="scientific">Pseudomonas fluorescens (strain SBW25)</name>
    <dbReference type="NCBI Taxonomy" id="216595"/>
    <lineage>
        <taxon>Bacteria</taxon>
        <taxon>Pseudomonadati</taxon>
        <taxon>Pseudomonadota</taxon>
        <taxon>Gammaproteobacteria</taxon>
        <taxon>Pseudomonadales</taxon>
        <taxon>Pseudomonadaceae</taxon>
        <taxon>Pseudomonas</taxon>
    </lineage>
</organism>
<gene>
    <name evidence="12" type="ordered locus">PFLU_4410</name>
</gene>
<dbReference type="GO" id="GO:0005886">
    <property type="term" value="C:plasma membrane"/>
    <property type="evidence" value="ECO:0007669"/>
    <property type="project" value="UniProtKB-SubCell"/>
</dbReference>
<dbReference type="HOGENOM" id="CLU_016890_0_0_6"/>
<dbReference type="eggNOG" id="COG1360">
    <property type="taxonomic scope" value="Bacteria"/>
</dbReference>
<feature type="compositionally biased region" description="Polar residues" evidence="8">
    <location>
        <begin position="288"/>
        <end position="297"/>
    </location>
</feature>
<dbReference type="InterPro" id="IPR025713">
    <property type="entry name" value="MotB-like_N_dom"/>
</dbReference>
<reference evidence="12" key="1">
    <citation type="journal article" date="2009" name="Genome Biol.">
        <title>Genomic and genetic analyses of diversity and plant interactions of Pseudomonas fluorescens.</title>
        <authorList>
            <person name="Silby M.W."/>
            <person name="Cerdeno-Tarraga A.M."/>
            <person name="Vernikos G.S."/>
            <person name="Giddens S.R."/>
            <person name="Jackson R.W."/>
            <person name="Preston G.M."/>
            <person name="Zhang X.X."/>
            <person name="Moon C.D."/>
            <person name="Gehrig S.M."/>
            <person name="Godfrey S.A."/>
            <person name="Knight C.G."/>
            <person name="Malone J.G."/>
            <person name="Robinson Z."/>
            <person name="Spiers A.J."/>
            <person name="Harris S."/>
            <person name="Challis G.L."/>
            <person name="Yaxley A.M."/>
            <person name="Harris D."/>
            <person name="Seeger K."/>
            <person name="Murphy L."/>
            <person name="Rutter S."/>
            <person name="Squares R."/>
            <person name="Quail M.A."/>
            <person name="Saunders E."/>
            <person name="Mavromatis K."/>
            <person name="Brettin T.S."/>
            <person name="Bentley S.D."/>
            <person name="Hothersall J."/>
            <person name="Stephens E."/>
            <person name="Thomas C.M."/>
            <person name="Parkhill J."/>
            <person name="Levy S.B."/>
            <person name="Rainey P.B."/>
            <person name="Thomson N.R."/>
        </authorList>
    </citation>
    <scope>NUCLEOTIDE SEQUENCE [LARGE SCALE GENOMIC DNA]</scope>
    <source>
        <strain evidence="12">SBW25</strain>
    </source>
</reference>
<dbReference type="EMBL" id="AM181176">
    <property type="protein sequence ID" value="CAY51066.1"/>
    <property type="molecule type" value="Genomic_DNA"/>
</dbReference>
<dbReference type="PROSITE" id="PS51123">
    <property type="entry name" value="OMPA_2"/>
    <property type="match status" value="1"/>
</dbReference>
<dbReference type="Proteomes" id="UP001152918">
    <property type="component" value="Chromosome"/>
</dbReference>
<dbReference type="Gene3D" id="3.30.1330.60">
    <property type="entry name" value="OmpA-like domain"/>
    <property type="match status" value="1"/>
</dbReference>
<dbReference type="NCBIfam" id="NF006541">
    <property type="entry name" value="PRK09038.1"/>
    <property type="match status" value="1"/>
</dbReference>
<dbReference type="KEGG" id="pfs:PFLU_4410"/>
<dbReference type="SUPFAM" id="SSF103088">
    <property type="entry name" value="OmpA-like"/>
    <property type="match status" value="1"/>
</dbReference>
<dbReference type="Pfam" id="PF00691">
    <property type="entry name" value="OmpA"/>
    <property type="match status" value="1"/>
</dbReference>
<sequence>MPVSRRRREPEEHVNHERWLVSYADFITLLFAFFVVMYSISSVNEGKYKVISQALIGVFNDADRALKPIPIGEERPKTVTPAKPLVNDSDETAAGVGGTSDPLKSIADDISAAFGDLISSNQMTVRGNELWVEIELNSSLLFASADAMPSDQAFTIIDKVASILRPFENPIHVEGFTDNFPINTAQYPTNWELSSARAASIVRMLAMQGVNPGRLASVGYGEFQPVANNATVEGRARNRRVVLVVSRNLDVRRSLTGTGTANATPDAALKRAGTQTAPAPAKPPVRQSAVNSPSPAQ</sequence>
<evidence type="ECO:0000313" key="11">
    <source>
        <dbReference type="EMBL" id="CAI2798589.1"/>
    </source>
</evidence>
<dbReference type="PANTHER" id="PTHR30329:SF20">
    <property type="entry name" value="EXPORTED PROTEIN"/>
    <property type="match status" value="1"/>
</dbReference>
<dbReference type="Pfam" id="PF13677">
    <property type="entry name" value="MotB_plug"/>
    <property type="match status" value="1"/>
</dbReference>
<keyword evidence="4 9" id="KW-0812">Transmembrane</keyword>
<evidence type="ECO:0000313" key="12">
    <source>
        <dbReference type="EMBL" id="CAY51066.1"/>
    </source>
</evidence>
<keyword evidence="5 9" id="KW-1133">Transmembrane helix</keyword>
<dbReference type="CDD" id="cd07185">
    <property type="entry name" value="OmpA_C-like"/>
    <property type="match status" value="1"/>
</dbReference>
<comment type="similarity">
    <text evidence="2">Belongs to the MotB family.</text>
</comment>
<evidence type="ECO:0000256" key="8">
    <source>
        <dbReference type="SAM" id="MobiDB-lite"/>
    </source>
</evidence>
<proteinExistence type="inferred from homology"/>
<keyword evidence="3" id="KW-1003">Cell membrane</keyword>
<dbReference type="STRING" id="294.SRM1_01565"/>
<accession>C3K0H4</accession>
<evidence type="ECO:0000256" key="4">
    <source>
        <dbReference type="ARBA" id="ARBA00022692"/>
    </source>
</evidence>
<dbReference type="InterPro" id="IPR036737">
    <property type="entry name" value="OmpA-like_sf"/>
</dbReference>
<dbReference type="PANTHER" id="PTHR30329">
    <property type="entry name" value="STATOR ELEMENT OF FLAGELLAR MOTOR COMPLEX"/>
    <property type="match status" value="1"/>
</dbReference>
<evidence type="ECO:0000256" key="2">
    <source>
        <dbReference type="ARBA" id="ARBA00008914"/>
    </source>
</evidence>
<keyword evidence="6 7" id="KW-0472">Membrane</keyword>